<protein>
    <submittedName>
        <fullName evidence="1">Gamma 31 kDa subunit of phycoerythrin</fullName>
    </submittedName>
</protein>
<reference evidence="1" key="1">
    <citation type="submission" date="1996-09" db="EMBL/GenBank/DDBJ databases">
        <title>The gamma 31 kDa subunit of phycoerythrin from Aglaothamnion (Rhodophyta).</title>
        <authorList>
            <person name="Apt K.E."/>
            <person name="Metzner S."/>
            <person name="Grossman A.R."/>
        </authorList>
    </citation>
    <scope>NUCLEOTIDE SEQUENCE</scope>
</reference>
<accession>P92928</accession>
<dbReference type="AlphaFoldDB" id="P92928"/>
<dbReference type="EMBL" id="U72642">
    <property type="protein sequence ID" value="AAB37302.1"/>
    <property type="molecule type" value="mRNA"/>
</dbReference>
<sequence length="280" mass="30369">MAAFAPSTALVASTKPATIGATPFATPLANRSAAVKSSAPTMVLRTSLRAPIETFSVYGTYSSIMSKADTYMAQCVKKQYLAMANPMGTFGVQCTEGSVKFAAEVARVRSLSADYRQKMSSPSKAAFDMYENRKAAIVAAHGCHYEEGYFVDYKKVTSTYNTAKSEAAGTCFKYASPETVEEAAMVRYMDITQNNFANPSGVYNMSCNEGSVRGQAEDIRVAALNAQYRQAQKSTNKLMDEKYQQKKAGYAAAHGCTYEEGLISTYAAIGAAFRPKSYHF</sequence>
<name>P92928_AGLNE</name>
<organism evidence="1">
    <name type="scientific">Aglaothamnion neglectum</name>
    <name type="common">Red alga</name>
    <dbReference type="NCBI Taxonomy" id="2765"/>
    <lineage>
        <taxon>Eukaryota</taxon>
        <taxon>Rhodophyta</taxon>
        <taxon>Florideophyceae</taxon>
        <taxon>Rhodymeniophycidae</taxon>
        <taxon>Ceramiales</taxon>
        <taxon>Callithamniaceae</taxon>
        <taxon>Aglaothamnion</taxon>
    </lineage>
</organism>
<proteinExistence type="evidence at transcript level"/>
<evidence type="ECO:0000313" key="1">
    <source>
        <dbReference type="EMBL" id="AAB37302.1"/>
    </source>
</evidence>